<dbReference type="Proteomes" id="UP001597252">
    <property type="component" value="Unassembled WGS sequence"/>
</dbReference>
<dbReference type="PANTHER" id="PTHR10000:SF25">
    <property type="entry name" value="PHOSPHATASE YKRA-RELATED"/>
    <property type="match status" value="1"/>
</dbReference>
<organism evidence="1 2">
    <name type="scientific">Lacticaseibacillus baoqingensis</name>
    <dbReference type="NCBI Taxonomy" id="2486013"/>
    <lineage>
        <taxon>Bacteria</taxon>
        <taxon>Bacillati</taxon>
        <taxon>Bacillota</taxon>
        <taxon>Bacilli</taxon>
        <taxon>Lactobacillales</taxon>
        <taxon>Lactobacillaceae</taxon>
        <taxon>Lacticaseibacillus</taxon>
    </lineage>
</organism>
<keyword evidence="2" id="KW-1185">Reference proteome</keyword>
<dbReference type="GO" id="GO:0016787">
    <property type="term" value="F:hydrolase activity"/>
    <property type="evidence" value="ECO:0007669"/>
    <property type="project" value="UniProtKB-KW"/>
</dbReference>
<accession>A0ABW4E1S4</accession>
<reference evidence="2" key="1">
    <citation type="journal article" date="2019" name="Int. J. Syst. Evol. Microbiol.">
        <title>The Global Catalogue of Microorganisms (GCM) 10K type strain sequencing project: providing services to taxonomists for standard genome sequencing and annotation.</title>
        <authorList>
            <consortium name="The Broad Institute Genomics Platform"/>
            <consortium name="The Broad Institute Genome Sequencing Center for Infectious Disease"/>
            <person name="Wu L."/>
            <person name="Ma J."/>
        </authorList>
    </citation>
    <scope>NUCLEOTIDE SEQUENCE [LARGE SCALE GENOMIC DNA]</scope>
    <source>
        <strain evidence="2">CCM 8903</strain>
    </source>
</reference>
<sequence>MVKAIVFFDLDGTLFQDDKSLAPDTLQAIQAMRANDSLPVIATGRNRFEIQYVLDQTGIDSLVAANGSYVQIAGQRQFAEVIPTPLVQQLTDYATALGDPVGWYNESGFALSAENADTAENYQLLHLTPHVDPQWPKHHDVNFMFVFDRGREGQFQTDFAQRLSLVRNNIRGLDTMLAGVSKQTGITHLLTTSALKGVPTYAFGDEANDLPMLQLVDHPVAMGNGSAAVKQVAEFVTTSNMAHGIAHGLKHYGLI</sequence>
<dbReference type="SFLD" id="SFLDS00003">
    <property type="entry name" value="Haloacid_Dehalogenase"/>
    <property type="match status" value="1"/>
</dbReference>
<dbReference type="SFLD" id="SFLDG01140">
    <property type="entry name" value="C2.B:_Phosphomannomutase_and_P"/>
    <property type="match status" value="1"/>
</dbReference>
<dbReference type="NCBIfam" id="TIGR01484">
    <property type="entry name" value="HAD-SF-IIB"/>
    <property type="match status" value="1"/>
</dbReference>
<comment type="caution">
    <text evidence="1">The sequence shown here is derived from an EMBL/GenBank/DDBJ whole genome shotgun (WGS) entry which is preliminary data.</text>
</comment>
<name>A0ABW4E1S4_9LACO</name>
<dbReference type="EMBL" id="JBHTON010000003">
    <property type="protein sequence ID" value="MFD1483845.1"/>
    <property type="molecule type" value="Genomic_DNA"/>
</dbReference>
<evidence type="ECO:0000313" key="1">
    <source>
        <dbReference type="EMBL" id="MFD1483845.1"/>
    </source>
</evidence>
<dbReference type="NCBIfam" id="TIGR00099">
    <property type="entry name" value="Cof-subfamily"/>
    <property type="match status" value="1"/>
</dbReference>
<dbReference type="Gene3D" id="3.30.1240.10">
    <property type="match status" value="1"/>
</dbReference>
<keyword evidence="1" id="KW-0378">Hydrolase</keyword>
<dbReference type="SUPFAM" id="SSF56784">
    <property type="entry name" value="HAD-like"/>
    <property type="match status" value="1"/>
</dbReference>
<dbReference type="PANTHER" id="PTHR10000">
    <property type="entry name" value="PHOSPHOSERINE PHOSPHATASE"/>
    <property type="match status" value="1"/>
</dbReference>
<dbReference type="InterPro" id="IPR036412">
    <property type="entry name" value="HAD-like_sf"/>
</dbReference>
<dbReference type="InterPro" id="IPR000150">
    <property type="entry name" value="Cof"/>
</dbReference>
<dbReference type="Pfam" id="PF08282">
    <property type="entry name" value="Hydrolase_3"/>
    <property type="match status" value="1"/>
</dbReference>
<dbReference type="InterPro" id="IPR023214">
    <property type="entry name" value="HAD_sf"/>
</dbReference>
<dbReference type="Gene3D" id="3.40.50.1000">
    <property type="entry name" value="HAD superfamily/HAD-like"/>
    <property type="match status" value="1"/>
</dbReference>
<gene>
    <name evidence="1" type="ORF">ACFQ5J_01100</name>
</gene>
<protein>
    <submittedName>
        <fullName evidence="1">Cof-type HAD-IIB family hydrolase</fullName>
    </submittedName>
</protein>
<dbReference type="InterPro" id="IPR006379">
    <property type="entry name" value="HAD-SF_hydro_IIB"/>
</dbReference>
<evidence type="ECO:0000313" key="2">
    <source>
        <dbReference type="Proteomes" id="UP001597252"/>
    </source>
</evidence>
<proteinExistence type="predicted"/>
<dbReference type="RefSeq" id="WP_125748791.1">
    <property type="nucleotide sequence ID" value="NZ_JBHTON010000003.1"/>
</dbReference>